<feature type="transmembrane region" description="Helical" evidence="7">
    <location>
        <begin position="371"/>
        <end position="392"/>
    </location>
</feature>
<evidence type="ECO:0000256" key="6">
    <source>
        <dbReference type="ARBA" id="ARBA00023136"/>
    </source>
</evidence>
<dbReference type="Proteomes" id="UP000295221">
    <property type="component" value="Unassembled WGS sequence"/>
</dbReference>
<accession>A0A4R2GII6</accession>
<dbReference type="GO" id="GO:0005886">
    <property type="term" value="C:plasma membrane"/>
    <property type="evidence" value="ECO:0007669"/>
    <property type="project" value="TreeGrafter"/>
</dbReference>
<dbReference type="NCBIfam" id="TIGR00797">
    <property type="entry name" value="matE"/>
    <property type="match status" value="1"/>
</dbReference>
<evidence type="ECO:0000256" key="5">
    <source>
        <dbReference type="ARBA" id="ARBA00022989"/>
    </source>
</evidence>
<keyword evidence="4 7" id="KW-0812">Transmembrane</keyword>
<evidence type="ECO:0000313" key="9">
    <source>
        <dbReference type="Proteomes" id="UP000295221"/>
    </source>
</evidence>
<dbReference type="GO" id="GO:0042910">
    <property type="term" value="F:xenobiotic transmembrane transporter activity"/>
    <property type="evidence" value="ECO:0007669"/>
    <property type="project" value="InterPro"/>
</dbReference>
<feature type="transmembrane region" description="Helical" evidence="7">
    <location>
        <begin position="148"/>
        <end position="170"/>
    </location>
</feature>
<dbReference type="Pfam" id="PF01554">
    <property type="entry name" value="MatE"/>
    <property type="match status" value="2"/>
</dbReference>
<dbReference type="PANTHER" id="PTHR43298">
    <property type="entry name" value="MULTIDRUG RESISTANCE PROTEIN NORM-RELATED"/>
    <property type="match status" value="1"/>
</dbReference>
<feature type="transmembrane region" description="Helical" evidence="7">
    <location>
        <begin position="60"/>
        <end position="83"/>
    </location>
</feature>
<keyword evidence="5 7" id="KW-1133">Transmembrane helix</keyword>
<feature type="transmembrane region" description="Helical" evidence="7">
    <location>
        <begin position="29"/>
        <end position="54"/>
    </location>
</feature>
<comment type="caution">
    <text evidence="8">The sequence shown here is derived from an EMBL/GenBank/DDBJ whole genome shotgun (WGS) entry which is preliminary data.</text>
</comment>
<reference evidence="8 9" key="1">
    <citation type="submission" date="2019-03" db="EMBL/GenBank/DDBJ databases">
        <title>Genomic Encyclopedia of Type Strains, Phase IV (KMG-IV): sequencing the most valuable type-strain genomes for metagenomic binning, comparative biology and taxonomic classification.</title>
        <authorList>
            <person name="Goeker M."/>
        </authorList>
    </citation>
    <scope>NUCLEOTIDE SEQUENCE [LARGE SCALE GENOMIC DNA]</scope>
    <source>
        <strain evidence="8 9">DSM 24179</strain>
    </source>
</reference>
<dbReference type="InterPro" id="IPR050222">
    <property type="entry name" value="MATE_MdtK"/>
</dbReference>
<organism evidence="8 9">
    <name type="scientific">Natronoflexus pectinivorans</name>
    <dbReference type="NCBI Taxonomy" id="682526"/>
    <lineage>
        <taxon>Bacteria</taxon>
        <taxon>Pseudomonadati</taxon>
        <taxon>Bacteroidota</taxon>
        <taxon>Bacteroidia</taxon>
        <taxon>Marinilabiliales</taxon>
        <taxon>Marinilabiliaceae</taxon>
        <taxon>Natronoflexus</taxon>
    </lineage>
</organism>
<keyword evidence="6 7" id="KW-0472">Membrane</keyword>
<dbReference type="InterPro" id="IPR002528">
    <property type="entry name" value="MATE_fam"/>
</dbReference>
<dbReference type="CDD" id="cd13136">
    <property type="entry name" value="MATE_DinF_like"/>
    <property type="match status" value="1"/>
</dbReference>
<feature type="transmembrane region" description="Helical" evidence="7">
    <location>
        <begin position="104"/>
        <end position="128"/>
    </location>
</feature>
<dbReference type="PANTHER" id="PTHR43298:SF2">
    <property type="entry name" value="FMN_FAD EXPORTER YEEO-RELATED"/>
    <property type="match status" value="1"/>
</dbReference>
<evidence type="ECO:0000313" key="8">
    <source>
        <dbReference type="EMBL" id="TCO08020.1"/>
    </source>
</evidence>
<feature type="transmembrane region" description="Helical" evidence="7">
    <location>
        <begin position="177"/>
        <end position="197"/>
    </location>
</feature>
<name>A0A4R2GII6_9BACT</name>
<feature type="transmembrane region" description="Helical" evidence="7">
    <location>
        <begin position="404"/>
        <end position="421"/>
    </location>
</feature>
<dbReference type="EMBL" id="SLWK01000006">
    <property type="protein sequence ID" value="TCO08020.1"/>
    <property type="molecule type" value="Genomic_DNA"/>
</dbReference>
<protein>
    <submittedName>
        <fullName evidence="8">MATE family multidrug resistance protein</fullName>
    </submittedName>
</protein>
<proteinExistence type="inferred from homology"/>
<evidence type="ECO:0000256" key="4">
    <source>
        <dbReference type="ARBA" id="ARBA00022692"/>
    </source>
</evidence>
<keyword evidence="9" id="KW-1185">Reference proteome</keyword>
<comment type="similarity">
    <text evidence="2">Belongs to the multi antimicrobial extrusion (MATE) (TC 2.A.66.1) family.</text>
</comment>
<evidence type="ECO:0000256" key="7">
    <source>
        <dbReference type="SAM" id="Phobius"/>
    </source>
</evidence>
<sequence>MSYQGGSMNFGFDVNHYFCRKQIDVNRQIYRLAIPNIFTNLTVPLLGMVDMYLMGHQDSIHFMGGVSLGSVIFNFVYWGFAFLRMGMSGVAAQTFGRDDKEEMALVLERGMLIAIAGSLLLLALQVPLANFSFWLLEGSQEVKEIARGYYFVRIWAAPAAIALMVLYGWFLGMQNAIYPMLIAVTVNLVNVIASYIFVNRFHMQAEGVALGSVVGQYSGLLLAILLFYKKYRALSSGFTLKLMPLLRNLKHFLNVSGDIFIRMLSIIAVFTFFTSRSAGIGDVVLAVNSALLQYLFLFAYFLDGFAYAGEALVGKFFGARDKIRLQRTVVLLFRWGIGFAILFSLLYAVMGKMLLGVFTDQAEVIEAGTRYLFWVVLIPLVSFGSFIWDGVFIGITASRAMRNSVFLSALLFFFVPFYLLFPYLENHAIWVAMVLFMLSRSVMLTILYPKAIRKRFG</sequence>
<feature type="transmembrane region" description="Helical" evidence="7">
    <location>
        <begin position="249"/>
        <end position="273"/>
    </location>
</feature>
<evidence type="ECO:0000256" key="3">
    <source>
        <dbReference type="ARBA" id="ARBA00022448"/>
    </source>
</evidence>
<feature type="transmembrane region" description="Helical" evidence="7">
    <location>
        <begin position="285"/>
        <end position="308"/>
    </location>
</feature>
<comment type="subcellular location">
    <subcellularLocation>
        <location evidence="1">Membrane</location>
        <topology evidence="1">Multi-pass membrane protein</topology>
    </subcellularLocation>
</comment>
<feature type="transmembrane region" description="Helical" evidence="7">
    <location>
        <begin position="329"/>
        <end position="351"/>
    </location>
</feature>
<dbReference type="RefSeq" id="WP_243699384.1">
    <property type="nucleotide sequence ID" value="NZ_SLWK01000006.1"/>
</dbReference>
<dbReference type="InterPro" id="IPR044644">
    <property type="entry name" value="DinF-like"/>
</dbReference>
<keyword evidence="3" id="KW-0813">Transport</keyword>
<feature type="transmembrane region" description="Helical" evidence="7">
    <location>
        <begin position="427"/>
        <end position="448"/>
    </location>
</feature>
<evidence type="ECO:0000256" key="1">
    <source>
        <dbReference type="ARBA" id="ARBA00004141"/>
    </source>
</evidence>
<feature type="transmembrane region" description="Helical" evidence="7">
    <location>
        <begin position="209"/>
        <end position="228"/>
    </location>
</feature>
<evidence type="ECO:0000256" key="2">
    <source>
        <dbReference type="ARBA" id="ARBA00010199"/>
    </source>
</evidence>
<dbReference type="GO" id="GO:0015297">
    <property type="term" value="F:antiporter activity"/>
    <property type="evidence" value="ECO:0007669"/>
    <property type="project" value="InterPro"/>
</dbReference>
<dbReference type="AlphaFoldDB" id="A0A4R2GII6"/>
<gene>
    <name evidence="8" type="ORF">EV194_106162</name>
</gene>